<proteinExistence type="predicted"/>
<keyword evidence="2" id="KW-1185">Reference proteome</keyword>
<dbReference type="EMBL" id="JAUTXU010000104">
    <property type="protein sequence ID" value="KAK3708016.1"/>
    <property type="molecule type" value="Genomic_DNA"/>
</dbReference>
<evidence type="ECO:0000313" key="2">
    <source>
        <dbReference type="Proteomes" id="UP001281147"/>
    </source>
</evidence>
<name>A0ACC3N1G8_9PEZI</name>
<reference evidence="1" key="1">
    <citation type="submission" date="2023-07" db="EMBL/GenBank/DDBJ databases">
        <title>Black Yeasts Isolated from many extreme environments.</title>
        <authorList>
            <person name="Coleine C."/>
            <person name="Stajich J.E."/>
            <person name="Selbmann L."/>
        </authorList>
    </citation>
    <scope>NUCLEOTIDE SEQUENCE</scope>
    <source>
        <strain evidence="1">CCFEE 5714</strain>
    </source>
</reference>
<comment type="caution">
    <text evidence="1">The sequence shown here is derived from an EMBL/GenBank/DDBJ whole genome shotgun (WGS) entry which is preliminary data.</text>
</comment>
<evidence type="ECO:0000313" key="1">
    <source>
        <dbReference type="EMBL" id="KAK3708016.1"/>
    </source>
</evidence>
<accession>A0ACC3N1G8</accession>
<sequence length="446" mass="49843">MDRRPSAKDDTETFNRVLAERFPAVQQASRALQSMMGIEEGTQMLANIPVKLWQLPEPPKDTIHNILARCRRTQPISNTGNANQRARAQTNAEDELEDETDEDEGSDQRLFQSPADPKATQVGTAYDDAMHDVFEFESPAGQGLTRRRPLQQGVPPSHVPPANQPRVIVDLTDSPTSDSKEQPRKPRLQLLSAFEETEVEQTTNPNDIASPPPLWQTPARSLAQQGRKPPIYWSSDLSMTITRWMEQPETKSTQTQLLHIGLRRLGDVGAPPCIKVDARECDKVRLTRIKLPLSAQVGQQSSQPLDWLVFEVKGRPDSELYEGFDASDERKKPKQPPSMLSINHMAPYWLLAFPLEAVTGVKGGSQLSTPDSPLQKELSRPRKRRANYRKTAVTSHSTTLILGKQGKVPLVHGRGVDKRFANDFIFAFAEGKALIELESSEAISLR</sequence>
<protein>
    <submittedName>
        <fullName evidence="1">Uncharacterized protein</fullName>
    </submittedName>
</protein>
<organism evidence="1 2">
    <name type="scientific">Vermiconidia calcicola</name>
    <dbReference type="NCBI Taxonomy" id="1690605"/>
    <lineage>
        <taxon>Eukaryota</taxon>
        <taxon>Fungi</taxon>
        <taxon>Dikarya</taxon>
        <taxon>Ascomycota</taxon>
        <taxon>Pezizomycotina</taxon>
        <taxon>Dothideomycetes</taxon>
        <taxon>Dothideomycetidae</taxon>
        <taxon>Mycosphaerellales</taxon>
        <taxon>Extremaceae</taxon>
        <taxon>Vermiconidia</taxon>
    </lineage>
</organism>
<dbReference type="Proteomes" id="UP001281147">
    <property type="component" value="Unassembled WGS sequence"/>
</dbReference>
<gene>
    <name evidence="1" type="ORF">LTR37_011709</name>
</gene>